<accession>A0A3M2MDA4</accession>
<proteinExistence type="predicted"/>
<feature type="transmembrane region" description="Helical" evidence="1">
    <location>
        <begin position="152"/>
        <end position="175"/>
    </location>
</feature>
<evidence type="ECO:0000259" key="2">
    <source>
        <dbReference type="Pfam" id="PF00174"/>
    </source>
</evidence>
<dbReference type="Proteomes" id="UP000282674">
    <property type="component" value="Unassembled WGS sequence"/>
</dbReference>
<evidence type="ECO:0000256" key="1">
    <source>
        <dbReference type="SAM" id="Phobius"/>
    </source>
</evidence>
<dbReference type="InterPro" id="IPR000572">
    <property type="entry name" value="OxRdtase_Mopterin-bd_dom"/>
</dbReference>
<feature type="transmembrane region" description="Helical" evidence="1">
    <location>
        <begin position="125"/>
        <end position="146"/>
    </location>
</feature>
<name>A0A3M2MDA4_9ACTN</name>
<dbReference type="SUPFAM" id="SSF81342">
    <property type="entry name" value="Transmembrane di-heme cytochromes"/>
    <property type="match status" value="1"/>
</dbReference>
<reference evidence="3 4" key="1">
    <citation type="submission" date="2018-10" db="EMBL/GenBank/DDBJ databases">
        <title>Isolation from soil.</title>
        <authorList>
            <person name="Hu J."/>
        </authorList>
    </citation>
    <scope>NUCLEOTIDE SEQUENCE [LARGE SCALE GENOMIC DNA]</scope>
    <source>
        <strain evidence="3 4">NEAU-Ht49</strain>
    </source>
</reference>
<dbReference type="GO" id="GO:0016020">
    <property type="term" value="C:membrane"/>
    <property type="evidence" value="ECO:0007669"/>
    <property type="project" value="InterPro"/>
</dbReference>
<feature type="transmembrane region" description="Helical" evidence="1">
    <location>
        <begin position="196"/>
        <end position="214"/>
    </location>
</feature>
<dbReference type="EMBL" id="RFFG01000003">
    <property type="protein sequence ID" value="RMI47519.1"/>
    <property type="molecule type" value="Genomic_DNA"/>
</dbReference>
<sequence>MGDRPRAGSVRQVNDQVGHLVTAAGSRFTSRFHDERIAAWLGMALGVSFGTAFITGLISHFMQYPPDWLHWPSRPVNLYRVTQGVHVIGGLATVPLLLAKLWTVYPKLLQWPPFRSAAHAVERGLILLLIGGALFQLVTGVLDIAYWYPFPFFFTVAHYWTAYVVFGALIIHIANEWAKARRTVMRKPEDGLDRRSFLLSVFAASGAVALFTVGEAVSPLARLALLAPRRPGVGPQRLPVNRTALEAGVTQTARDPGWRLQVTGSVRRELSLSLAQLRAMPQHTVRLPITCVEGWSASGDWTGVRMRDVLTRAEAPADARIRAVSLQGGGAYRTSEVDPRHWHDPDTLLALSLNGEPLDLDHGFPCRLIAPDRPGVLQTKWLTTLVAE</sequence>
<keyword evidence="1" id="KW-1133">Transmembrane helix</keyword>
<dbReference type="GO" id="GO:0016491">
    <property type="term" value="F:oxidoreductase activity"/>
    <property type="evidence" value="ECO:0007669"/>
    <property type="project" value="InterPro"/>
</dbReference>
<gene>
    <name evidence="3" type="ORF">EBO15_02675</name>
</gene>
<organism evidence="3 4">
    <name type="scientific">Actinomadura harenae</name>
    <dbReference type="NCBI Taxonomy" id="2483351"/>
    <lineage>
        <taxon>Bacteria</taxon>
        <taxon>Bacillati</taxon>
        <taxon>Actinomycetota</taxon>
        <taxon>Actinomycetes</taxon>
        <taxon>Streptosporangiales</taxon>
        <taxon>Thermomonosporaceae</taxon>
        <taxon>Actinomadura</taxon>
    </lineage>
</organism>
<dbReference type="SUPFAM" id="SSF56524">
    <property type="entry name" value="Oxidoreductase molybdopterin-binding domain"/>
    <property type="match status" value="1"/>
</dbReference>
<dbReference type="InterPro" id="IPR016174">
    <property type="entry name" value="Di-haem_cyt_TM"/>
</dbReference>
<dbReference type="Gene3D" id="3.90.420.10">
    <property type="entry name" value="Oxidoreductase, molybdopterin-binding domain"/>
    <property type="match status" value="1"/>
</dbReference>
<dbReference type="PANTHER" id="PTHR43032">
    <property type="entry name" value="PROTEIN-METHIONINE-SULFOXIDE REDUCTASE"/>
    <property type="match status" value="1"/>
</dbReference>
<feature type="transmembrane region" description="Helical" evidence="1">
    <location>
        <begin position="37"/>
        <end position="64"/>
    </location>
</feature>
<feature type="domain" description="Oxidoreductase molybdopterin-binding" evidence="2">
    <location>
        <begin position="255"/>
        <end position="385"/>
    </location>
</feature>
<dbReference type="CDD" id="cd00321">
    <property type="entry name" value="SO_family_Moco"/>
    <property type="match status" value="1"/>
</dbReference>
<keyword evidence="1" id="KW-0812">Transmembrane</keyword>
<evidence type="ECO:0000313" key="4">
    <source>
        <dbReference type="Proteomes" id="UP000282674"/>
    </source>
</evidence>
<dbReference type="InterPro" id="IPR036374">
    <property type="entry name" value="OxRdtase_Mopterin-bd_sf"/>
</dbReference>
<dbReference type="GO" id="GO:0022904">
    <property type="term" value="P:respiratory electron transport chain"/>
    <property type="evidence" value="ECO:0007669"/>
    <property type="project" value="InterPro"/>
</dbReference>
<dbReference type="PANTHER" id="PTHR43032:SF2">
    <property type="entry name" value="BLL0505 PROTEIN"/>
    <property type="match status" value="1"/>
</dbReference>
<keyword evidence="1" id="KW-0472">Membrane</keyword>
<comment type="caution">
    <text evidence="3">The sequence shown here is derived from an EMBL/GenBank/DDBJ whole genome shotgun (WGS) entry which is preliminary data.</text>
</comment>
<dbReference type="AlphaFoldDB" id="A0A3M2MDA4"/>
<protein>
    <submittedName>
        <fullName evidence="3">Molybdopterin-binding protein</fullName>
    </submittedName>
</protein>
<dbReference type="InterPro" id="IPR008335">
    <property type="entry name" value="Mopterin_OxRdtase_euk"/>
</dbReference>
<dbReference type="PRINTS" id="PR00407">
    <property type="entry name" value="EUMOPTERIN"/>
</dbReference>
<keyword evidence="4" id="KW-1185">Reference proteome</keyword>
<dbReference type="Pfam" id="PF00174">
    <property type="entry name" value="Oxidored_molyb"/>
    <property type="match status" value="1"/>
</dbReference>
<dbReference type="OrthoDB" id="9795587at2"/>
<evidence type="ECO:0000313" key="3">
    <source>
        <dbReference type="EMBL" id="RMI47519.1"/>
    </source>
</evidence>
<feature type="transmembrane region" description="Helical" evidence="1">
    <location>
        <begin position="84"/>
        <end position="105"/>
    </location>
</feature>